<gene>
    <name evidence="2" type="ORF">STAS_27382</name>
</gene>
<sequence length="301" mass="33703">MMREIERDLHARIPTSNHEHSFPRKTLSRLVIARVHHTSPKIPQPHKLGHDLVCILSRGHHQPPAQILRFAPSRHPPEPASVIVLRAAHRLAEPRADFEAFGVRVEISNELCARGVFWEFLGKVEVGKAAETVVRAALPKGPHASGALEDNKRDALKVKGRRHGQTGRAGSHDDRTVHDDAPAGEKTGPGRVRIRLASRDWISNVHRMRVKTSFWREVGLELEGLLMIETTKLRFTHHLHELAELFCDATSSGDKEKDISILGQSPDPEAAIVTGSAQRIRGALDEESVEMIRPFWEGRED</sequence>
<name>A0A5A7QXQ7_STRAF</name>
<dbReference type="EMBL" id="BKCP01009070">
    <property type="protein sequence ID" value="GER50100.1"/>
    <property type="molecule type" value="Genomic_DNA"/>
</dbReference>
<keyword evidence="3" id="KW-1185">Reference proteome</keyword>
<organism evidence="2 3">
    <name type="scientific">Striga asiatica</name>
    <name type="common">Asiatic witchweed</name>
    <name type="synonym">Buchnera asiatica</name>
    <dbReference type="NCBI Taxonomy" id="4170"/>
    <lineage>
        <taxon>Eukaryota</taxon>
        <taxon>Viridiplantae</taxon>
        <taxon>Streptophyta</taxon>
        <taxon>Embryophyta</taxon>
        <taxon>Tracheophyta</taxon>
        <taxon>Spermatophyta</taxon>
        <taxon>Magnoliopsida</taxon>
        <taxon>eudicotyledons</taxon>
        <taxon>Gunneridae</taxon>
        <taxon>Pentapetalae</taxon>
        <taxon>asterids</taxon>
        <taxon>lamiids</taxon>
        <taxon>Lamiales</taxon>
        <taxon>Orobanchaceae</taxon>
        <taxon>Buchnereae</taxon>
        <taxon>Striga</taxon>
    </lineage>
</organism>
<feature type="region of interest" description="Disordered" evidence="1">
    <location>
        <begin position="141"/>
        <end position="189"/>
    </location>
</feature>
<dbReference type="AlphaFoldDB" id="A0A5A7QXQ7"/>
<protein>
    <submittedName>
        <fullName evidence="2">End binding protein 1C</fullName>
    </submittedName>
</protein>
<proteinExistence type="predicted"/>
<feature type="region of interest" description="Disordered" evidence="1">
    <location>
        <begin position="1"/>
        <end position="22"/>
    </location>
</feature>
<feature type="compositionally biased region" description="Basic and acidic residues" evidence="1">
    <location>
        <begin position="170"/>
        <end position="183"/>
    </location>
</feature>
<dbReference type="Proteomes" id="UP000325081">
    <property type="component" value="Unassembled WGS sequence"/>
</dbReference>
<accession>A0A5A7QXQ7</accession>
<evidence type="ECO:0000313" key="3">
    <source>
        <dbReference type="Proteomes" id="UP000325081"/>
    </source>
</evidence>
<reference evidence="3" key="1">
    <citation type="journal article" date="2019" name="Curr. Biol.">
        <title>Genome Sequence of Striga asiatica Provides Insight into the Evolution of Plant Parasitism.</title>
        <authorList>
            <person name="Yoshida S."/>
            <person name="Kim S."/>
            <person name="Wafula E.K."/>
            <person name="Tanskanen J."/>
            <person name="Kim Y.M."/>
            <person name="Honaas L."/>
            <person name="Yang Z."/>
            <person name="Spallek T."/>
            <person name="Conn C.E."/>
            <person name="Ichihashi Y."/>
            <person name="Cheong K."/>
            <person name="Cui S."/>
            <person name="Der J.P."/>
            <person name="Gundlach H."/>
            <person name="Jiao Y."/>
            <person name="Hori C."/>
            <person name="Ishida J.K."/>
            <person name="Kasahara H."/>
            <person name="Kiba T."/>
            <person name="Kim M.S."/>
            <person name="Koo N."/>
            <person name="Laohavisit A."/>
            <person name="Lee Y.H."/>
            <person name="Lumba S."/>
            <person name="McCourt P."/>
            <person name="Mortimer J.C."/>
            <person name="Mutuku J.M."/>
            <person name="Nomura T."/>
            <person name="Sasaki-Sekimoto Y."/>
            <person name="Seto Y."/>
            <person name="Wang Y."/>
            <person name="Wakatake T."/>
            <person name="Sakakibara H."/>
            <person name="Demura T."/>
            <person name="Yamaguchi S."/>
            <person name="Yoneyama K."/>
            <person name="Manabe R.I."/>
            <person name="Nelson D.C."/>
            <person name="Schulman A.H."/>
            <person name="Timko M.P."/>
            <person name="dePamphilis C.W."/>
            <person name="Choi D."/>
            <person name="Shirasu K."/>
        </authorList>
    </citation>
    <scope>NUCLEOTIDE SEQUENCE [LARGE SCALE GENOMIC DNA]</scope>
    <source>
        <strain evidence="3">cv. UVA1</strain>
    </source>
</reference>
<comment type="caution">
    <text evidence="2">The sequence shown here is derived from an EMBL/GenBank/DDBJ whole genome shotgun (WGS) entry which is preliminary data.</text>
</comment>
<evidence type="ECO:0000313" key="2">
    <source>
        <dbReference type="EMBL" id="GER50100.1"/>
    </source>
</evidence>
<evidence type="ECO:0000256" key="1">
    <source>
        <dbReference type="SAM" id="MobiDB-lite"/>
    </source>
</evidence>